<dbReference type="PANTHER" id="PTHR10026">
    <property type="entry name" value="CYCLIN"/>
    <property type="match status" value="1"/>
</dbReference>
<dbReference type="GO" id="GO:0016538">
    <property type="term" value="F:cyclin-dependent protein serine/threonine kinase regulator activity"/>
    <property type="evidence" value="ECO:0007669"/>
    <property type="project" value="InterPro"/>
</dbReference>
<dbReference type="InterPro" id="IPR036915">
    <property type="entry name" value="Cyclin-like_sf"/>
</dbReference>
<protein>
    <submittedName>
        <fullName evidence="2">Cyclin-like protein</fullName>
    </submittedName>
</protein>
<dbReference type="InParanoid" id="A0A317XS09"/>
<dbReference type="Gene3D" id="1.10.472.10">
    <property type="entry name" value="Cyclin-like"/>
    <property type="match status" value="2"/>
</dbReference>
<sequence>MLYNTLASQEQVTATPSSQDGVEDVLEQQIRAQGCQLIQQAGILLNLPQRTMATAQVLFHRFWYVSSLTRFSARDIAMGALYLSTKLQETRTGLRRFLNAFHFALCKQEHSASQRHIDASNASLTPVDVKAASFASSIFPYRPLTDGGQRMYDLKNALVVAEMQILKRLGFNVHVILPYALLANYLQVLGLTDSLITVSNGLPPSTLVNQPDCHRTAAQNEESEDHGSKTCSLAQRAWSCLNDALQTPIYSLFPPHIIACAAIHLAARLTMPVRQLPMSPRPWWTLFDATEAEILTVCAHLMWHYRSSSGDMAAQSQNVVPFLNRHLLLRHIELKPKAT</sequence>
<organism evidence="2 3">
    <name type="scientific">Testicularia cyperi</name>
    <dbReference type="NCBI Taxonomy" id="1882483"/>
    <lineage>
        <taxon>Eukaryota</taxon>
        <taxon>Fungi</taxon>
        <taxon>Dikarya</taxon>
        <taxon>Basidiomycota</taxon>
        <taxon>Ustilaginomycotina</taxon>
        <taxon>Ustilaginomycetes</taxon>
        <taxon>Ustilaginales</taxon>
        <taxon>Anthracoideaceae</taxon>
        <taxon>Testicularia</taxon>
    </lineage>
</organism>
<feature type="domain" description="Cyclin N-terminal" evidence="1">
    <location>
        <begin position="4"/>
        <end position="91"/>
    </location>
</feature>
<dbReference type="PIRSF" id="PIRSF036580">
    <property type="entry name" value="Cyclin_L"/>
    <property type="match status" value="1"/>
</dbReference>
<gene>
    <name evidence="2" type="ORF">BCV70DRAFT_161238</name>
</gene>
<dbReference type="FunCoup" id="A0A317XS09">
    <property type="interactions" value="148"/>
</dbReference>
<evidence type="ECO:0000313" key="3">
    <source>
        <dbReference type="Proteomes" id="UP000246740"/>
    </source>
</evidence>
<dbReference type="InterPro" id="IPR006671">
    <property type="entry name" value="Cyclin_N"/>
</dbReference>
<dbReference type="Proteomes" id="UP000246740">
    <property type="component" value="Unassembled WGS sequence"/>
</dbReference>
<dbReference type="OrthoDB" id="10264655at2759"/>
<dbReference type="EMBL" id="KZ819193">
    <property type="protein sequence ID" value="PWZ00139.1"/>
    <property type="molecule type" value="Genomic_DNA"/>
</dbReference>
<dbReference type="InterPro" id="IPR043198">
    <property type="entry name" value="Cyclin/Ssn8"/>
</dbReference>
<proteinExistence type="predicted"/>
<dbReference type="GO" id="GO:0006357">
    <property type="term" value="P:regulation of transcription by RNA polymerase II"/>
    <property type="evidence" value="ECO:0007669"/>
    <property type="project" value="InterPro"/>
</dbReference>
<dbReference type="AlphaFoldDB" id="A0A317XS09"/>
<reference evidence="2 3" key="1">
    <citation type="journal article" date="2018" name="Mol. Biol. Evol.">
        <title>Broad Genomic Sampling Reveals a Smut Pathogenic Ancestry of the Fungal Clade Ustilaginomycotina.</title>
        <authorList>
            <person name="Kijpornyongpan T."/>
            <person name="Mondo S.J."/>
            <person name="Barry K."/>
            <person name="Sandor L."/>
            <person name="Lee J."/>
            <person name="Lipzen A."/>
            <person name="Pangilinan J."/>
            <person name="LaButti K."/>
            <person name="Hainaut M."/>
            <person name="Henrissat B."/>
            <person name="Grigoriev I.V."/>
            <person name="Spatafora J.W."/>
            <person name="Aime M.C."/>
        </authorList>
    </citation>
    <scope>NUCLEOTIDE SEQUENCE [LARGE SCALE GENOMIC DNA]</scope>
    <source>
        <strain evidence="2 3">MCA 3645</strain>
    </source>
</reference>
<evidence type="ECO:0000259" key="1">
    <source>
        <dbReference type="Pfam" id="PF00134"/>
    </source>
</evidence>
<dbReference type="SUPFAM" id="SSF47954">
    <property type="entry name" value="Cyclin-like"/>
    <property type="match status" value="2"/>
</dbReference>
<accession>A0A317XS09</accession>
<name>A0A317XS09_9BASI</name>
<keyword evidence="3" id="KW-1185">Reference proteome</keyword>
<dbReference type="STRING" id="1882483.A0A317XS09"/>
<dbReference type="Pfam" id="PF00134">
    <property type="entry name" value="Cyclin_N"/>
    <property type="match status" value="1"/>
</dbReference>
<evidence type="ECO:0000313" key="2">
    <source>
        <dbReference type="EMBL" id="PWZ00139.1"/>
    </source>
</evidence>